<gene>
    <name evidence="1" type="ORF">CVT26_009701</name>
</gene>
<evidence type="ECO:0008006" key="3">
    <source>
        <dbReference type="Google" id="ProtNLM"/>
    </source>
</evidence>
<proteinExistence type="predicted"/>
<dbReference type="EMBL" id="NHYE01001007">
    <property type="protein sequence ID" value="PPR00416.1"/>
    <property type="molecule type" value="Genomic_DNA"/>
</dbReference>
<comment type="caution">
    <text evidence="1">The sequence shown here is derived from an EMBL/GenBank/DDBJ whole genome shotgun (WGS) entry which is preliminary data.</text>
</comment>
<dbReference type="AlphaFoldDB" id="A0A409YBM6"/>
<evidence type="ECO:0000313" key="1">
    <source>
        <dbReference type="EMBL" id="PPR00416.1"/>
    </source>
</evidence>
<evidence type="ECO:0000313" key="2">
    <source>
        <dbReference type="Proteomes" id="UP000284706"/>
    </source>
</evidence>
<dbReference type="InParanoid" id="A0A409YBM6"/>
<sequence length="270" mass="29498">MSGLLHRHSASTPSILGAPPEILHRIMRYLPMTAKLRLLCASSDLLLPVGSLIYRHVHASGLTARSMALTIITSTTVNYGDFIVSLHFTGRTLADIHLTYPLFAEALLHMNNLRAMNLTIPSNHTGYLVSLFKRKGLIRTSTSQFACISGMLSGDNASTRKTLSSLRSFTFDADPSIICLATNRRLANVDVQKEVNITGLATIMDSIEWNALETLSLAVAISVTSELIIVLHLVGDACKNLTRMNIRTGTFNALVSTVPLKVFTNEGNYK</sequence>
<name>A0A409YBM6_9AGAR</name>
<protein>
    <recommendedName>
        <fullName evidence="3">F-box domain-containing protein</fullName>
    </recommendedName>
</protein>
<reference evidence="1 2" key="1">
    <citation type="journal article" date="2018" name="Evol. Lett.">
        <title>Horizontal gene cluster transfer increased hallucinogenic mushroom diversity.</title>
        <authorList>
            <person name="Reynolds H.T."/>
            <person name="Vijayakumar V."/>
            <person name="Gluck-Thaler E."/>
            <person name="Korotkin H.B."/>
            <person name="Matheny P.B."/>
            <person name="Slot J.C."/>
        </authorList>
    </citation>
    <scope>NUCLEOTIDE SEQUENCE [LARGE SCALE GENOMIC DNA]</scope>
    <source>
        <strain evidence="1 2">SRW20</strain>
    </source>
</reference>
<dbReference type="OrthoDB" id="3121508at2759"/>
<organism evidence="1 2">
    <name type="scientific">Gymnopilus dilepis</name>
    <dbReference type="NCBI Taxonomy" id="231916"/>
    <lineage>
        <taxon>Eukaryota</taxon>
        <taxon>Fungi</taxon>
        <taxon>Dikarya</taxon>
        <taxon>Basidiomycota</taxon>
        <taxon>Agaricomycotina</taxon>
        <taxon>Agaricomycetes</taxon>
        <taxon>Agaricomycetidae</taxon>
        <taxon>Agaricales</taxon>
        <taxon>Agaricineae</taxon>
        <taxon>Hymenogastraceae</taxon>
        <taxon>Gymnopilus</taxon>
    </lineage>
</organism>
<keyword evidence="2" id="KW-1185">Reference proteome</keyword>
<accession>A0A409YBM6</accession>
<dbReference type="Proteomes" id="UP000284706">
    <property type="component" value="Unassembled WGS sequence"/>
</dbReference>